<comment type="caution">
    <text evidence="2">The sequence shown here is derived from an EMBL/GenBank/DDBJ whole genome shotgun (WGS) entry which is preliminary data.</text>
</comment>
<dbReference type="PANTHER" id="PTHR39594:SF1">
    <property type="entry name" value="PROTEIN YCHQ"/>
    <property type="match status" value="1"/>
</dbReference>
<keyword evidence="1" id="KW-1133">Transmembrane helix</keyword>
<dbReference type="InterPro" id="IPR007360">
    <property type="entry name" value="SirB"/>
</dbReference>
<dbReference type="Pfam" id="PF04247">
    <property type="entry name" value="SirB"/>
    <property type="match status" value="1"/>
</dbReference>
<keyword evidence="1" id="KW-0472">Membrane</keyword>
<name>A0A4R2N2I7_9PAST</name>
<feature type="transmembrane region" description="Helical" evidence="1">
    <location>
        <begin position="6"/>
        <end position="26"/>
    </location>
</feature>
<keyword evidence="3" id="KW-1185">Reference proteome</keyword>
<evidence type="ECO:0000313" key="2">
    <source>
        <dbReference type="EMBL" id="TCP14078.1"/>
    </source>
</evidence>
<evidence type="ECO:0000256" key="1">
    <source>
        <dbReference type="SAM" id="Phobius"/>
    </source>
</evidence>
<reference evidence="2 3" key="1">
    <citation type="submission" date="2019-03" db="EMBL/GenBank/DDBJ databases">
        <title>Genomic Encyclopedia of Type Strains, Phase IV (KMG-IV): sequencing the most valuable type-strain genomes for metagenomic binning, comparative biology and taxonomic classification.</title>
        <authorList>
            <person name="Goeker M."/>
        </authorList>
    </citation>
    <scope>NUCLEOTIDE SEQUENCE [LARGE SCALE GENOMIC DNA]</scope>
    <source>
        <strain evidence="2 3">DSM 28231</strain>
    </source>
</reference>
<dbReference type="OrthoDB" id="5588650at2"/>
<feature type="transmembrane region" description="Helical" evidence="1">
    <location>
        <begin position="65"/>
        <end position="87"/>
    </location>
</feature>
<keyword evidence="1" id="KW-0812">Transmembrane</keyword>
<feature type="transmembrane region" description="Helical" evidence="1">
    <location>
        <begin position="38"/>
        <end position="59"/>
    </location>
</feature>
<dbReference type="EMBL" id="SLXI01000001">
    <property type="protein sequence ID" value="TCP14078.1"/>
    <property type="molecule type" value="Genomic_DNA"/>
</dbReference>
<accession>A0A4R2N2I7</accession>
<gene>
    <name evidence="2" type="ORF">EV697_101206</name>
</gene>
<feature type="transmembrane region" description="Helical" evidence="1">
    <location>
        <begin position="99"/>
        <end position="117"/>
    </location>
</feature>
<dbReference type="RefSeq" id="WP_132021656.1">
    <property type="nucleotide sequence ID" value="NZ_CP016605.1"/>
</dbReference>
<dbReference type="PIRSF" id="PIRSF005610">
    <property type="entry name" value="SirB"/>
    <property type="match status" value="1"/>
</dbReference>
<dbReference type="PANTHER" id="PTHR39594">
    <property type="entry name" value="PROTEIN YCHQ"/>
    <property type="match status" value="1"/>
</dbReference>
<proteinExistence type="predicted"/>
<organism evidence="2 3">
    <name type="scientific">Bisgaardia hudsonensis</name>
    <dbReference type="NCBI Taxonomy" id="109472"/>
    <lineage>
        <taxon>Bacteria</taxon>
        <taxon>Pseudomonadati</taxon>
        <taxon>Pseudomonadota</taxon>
        <taxon>Gammaproteobacteria</taxon>
        <taxon>Pasteurellales</taxon>
        <taxon>Pasteurellaceae</taxon>
        <taxon>Bisgaardia</taxon>
    </lineage>
</organism>
<sequence length="123" mass="13897">MINTLLYIHIICAFTSLALLIIRGGMQLTGRDWRAIKVLKILPHLSDTLLIISGITLLIMSGLGITWWAVTKFILILLYAMWASEFLHKEVKEPKLSKFILACLSLIIAILLGYFHSNLVSLF</sequence>
<dbReference type="AlphaFoldDB" id="A0A4R2N2I7"/>
<protein>
    <submittedName>
        <fullName evidence="2">Putative membrane protein SirB2</fullName>
    </submittedName>
</protein>
<evidence type="ECO:0000313" key="3">
    <source>
        <dbReference type="Proteomes" id="UP000294841"/>
    </source>
</evidence>
<dbReference type="GO" id="GO:0005886">
    <property type="term" value="C:plasma membrane"/>
    <property type="evidence" value="ECO:0007669"/>
    <property type="project" value="TreeGrafter"/>
</dbReference>
<dbReference type="Proteomes" id="UP000294841">
    <property type="component" value="Unassembled WGS sequence"/>
</dbReference>